<evidence type="ECO:0000256" key="7">
    <source>
        <dbReference type="ARBA" id="ARBA00022990"/>
    </source>
</evidence>
<keyword evidence="4" id="KW-0285">Flavoprotein</keyword>
<comment type="cofactor">
    <cofactor evidence="1">
        <name>FAD</name>
        <dbReference type="ChEBI" id="CHEBI:57692"/>
    </cofactor>
</comment>
<dbReference type="Gene3D" id="1.10.45.10">
    <property type="entry name" value="Vanillyl-alcohol Oxidase, Chain A, domain 4"/>
    <property type="match status" value="1"/>
</dbReference>
<dbReference type="STRING" id="50429.A0A2B4SPX3"/>
<comment type="subcellular location">
    <subcellularLocation>
        <location evidence="2">Mitochondrion</location>
    </subcellularLocation>
</comment>
<evidence type="ECO:0000256" key="8">
    <source>
        <dbReference type="ARBA" id="ARBA00023002"/>
    </source>
</evidence>
<dbReference type="SUPFAM" id="SSF55103">
    <property type="entry name" value="FAD-linked oxidases, C-terminal domain"/>
    <property type="match status" value="1"/>
</dbReference>
<dbReference type="OrthoDB" id="5332616at2759"/>
<dbReference type="Pfam" id="PF02913">
    <property type="entry name" value="FAD-oxidase_C"/>
    <property type="match status" value="1"/>
</dbReference>
<gene>
    <name evidence="16" type="primary">LDHD</name>
    <name evidence="16" type="ORF">AWC38_SpisGene3771</name>
</gene>
<evidence type="ECO:0000256" key="12">
    <source>
        <dbReference type="ARBA" id="ARBA00053432"/>
    </source>
</evidence>
<keyword evidence="8" id="KW-0560">Oxidoreductase</keyword>
<dbReference type="FunFam" id="1.10.45.10:FF:000001">
    <property type="entry name" value="D-lactate dehydrogenase mitochondrial"/>
    <property type="match status" value="1"/>
</dbReference>
<evidence type="ECO:0000256" key="5">
    <source>
        <dbReference type="ARBA" id="ARBA00022827"/>
    </source>
</evidence>
<dbReference type="FunFam" id="3.30.70.2740:FF:000001">
    <property type="entry name" value="D-lactate dehydrogenase mitochondrial"/>
    <property type="match status" value="1"/>
</dbReference>
<dbReference type="AlphaFoldDB" id="A0A2B4SPX3"/>
<dbReference type="PANTHER" id="PTHR11748">
    <property type="entry name" value="D-LACTATE DEHYDROGENASE"/>
    <property type="match status" value="1"/>
</dbReference>
<dbReference type="Pfam" id="PF01565">
    <property type="entry name" value="FAD_binding_4"/>
    <property type="match status" value="1"/>
</dbReference>
<dbReference type="InterPro" id="IPR016169">
    <property type="entry name" value="FAD-bd_PCMH_sub2"/>
</dbReference>
<dbReference type="InterPro" id="IPR016166">
    <property type="entry name" value="FAD-bd_PCMH"/>
</dbReference>
<organism evidence="16 17">
    <name type="scientific">Stylophora pistillata</name>
    <name type="common">Smooth cauliflower coral</name>
    <dbReference type="NCBI Taxonomy" id="50429"/>
    <lineage>
        <taxon>Eukaryota</taxon>
        <taxon>Metazoa</taxon>
        <taxon>Cnidaria</taxon>
        <taxon>Anthozoa</taxon>
        <taxon>Hexacorallia</taxon>
        <taxon>Scleractinia</taxon>
        <taxon>Astrocoeniina</taxon>
        <taxon>Pocilloporidae</taxon>
        <taxon>Stylophora</taxon>
    </lineage>
</organism>
<sequence>MASIVRASLRPFFRAVDQTFFPRSCLVRWKSASSQAQVSYAGINDDIRGAFEQIVGEKNVSSAMVVREQHGKDESHHKCQPADLVVWPTNKEEVIQVAKLCNDNCIPLIPFGSGTGLEGGVVPKKGGVSVDMTKMNEILEVNAEDFDVTVQAGVTRNQLNNYVRDTGLWFPVDPGADASLGGMASTSASGTNAVRYGTMRENVMNLEVVLPDGRVVNTAGEGRRTRKTSAGYNLTNLFVGSEGTLGIITKVTLRLYGIPESTASGVSSFSDVKSAVDAVVEILQSGIPMARIEFLDDVQIDACNKFSGLNYPVAPTLFLEFQGSENGVKEQASVAGEIIESNGGSKFQWATELEERNKLWKARHNAWYADMALRPGCKGVSTDVCVPISRLPEIIVETKEDIMASNLIAPIVGHVGDGNFHCFIPIKPDDEDELRAAKEFTLRLGRRALAMGGTCTGEHGIGCGKQALLPEEIGETGVRVMKDIKNLFDPNGIMNPGKVFI</sequence>
<dbReference type="Proteomes" id="UP000225706">
    <property type="component" value="Unassembled WGS sequence"/>
</dbReference>
<comment type="catalytic activity">
    <reaction evidence="11">
        <text>(R)-lactate + 2 Fe(III)-[cytochrome c] = 2 Fe(II)-[cytochrome c] + pyruvate + 2 H(+)</text>
        <dbReference type="Rhea" id="RHEA:13521"/>
        <dbReference type="Rhea" id="RHEA-COMP:10350"/>
        <dbReference type="Rhea" id="RHEA-COMP:14399"/>
        <dbReference type="ChEBI" id="CHEBI:15361"/>
        <dbReference type="ChEBI" id="CHEBI:15378"/>
        <dbReference type="ChEBI" id="CHEBI:16004"/>
        <dbReference type="ChEBI" id="CHEBI:29033"/>
        <dbReference type="ChEBI" id="CHEBI:29034"/>
        <dbReference type="EC" id="1.1.2.4"/>
    </reaction>
    <physiologicalReaction direction="left-to-right" evidence="11">
        <dbReference type="Rhea" id="RHEA:13522"/>
    </physiologicalReaction>
</comment>
<dbReference type="EC" id="1.1.2.4" evidence="10"/>
<keyword evidence="17" id="KW-1185">Reference proteome</keyword>
<keyword evidence="9" id="KW-0496">Mitochondrion</keyword>
<accession>A0A2B4SPX3</accession>
<dbReference type="InterPro" id="IPR016171">
    <property type="entry name" value="Vanillyl_alc_oxidase_C-sub2"/>
</dbReference>
<reference evidence="17" key="1">
    <citation type="journal article" date="2017" name="bioRxiv">
        <title>Comparative analysis of the genomes of Stylophora pistillata and Acropora digitifera provides evidence for extensive differences between species of corals.</title>
        <authorList>
            <person name="Voolstra C.R."/>
            <person name="Li Y."/>
            <person name="Liew Y.J."/>
            <person name="Baumgarten S."/>
            <person name="Zoccola D."/>
            <person name="Flot J.-F."/>
            <person name="Tambutte S."/>
            <person name="Allemand D."/>
            <person name="Aranda M."/>
        </authorList>
    </citation>
    <scope>NUCLEOTIDE SEQUENCE [LARGE SCALE GENOMIC DNA]</scope>
</reference>
<keyword evidence="5" id="KW-0274">FAD</keyword>
<evidence type="ECO:0000256" key="14">
    <source>
        <dbReference type="ARBA" id="ARBA00072812"/>
    </source>
</evidence>
<evidence type="ECO:0000313" key="16">
    <source>
        <dbReference type="EMBL" id="PFX31416.1"/>
    </source>
</evidence>
<dbReference type="EMBL" id="LSMT01000036">
    <property type="protein sequence ID" value="PFX31416.1"/>
    <property type="molecule type" value="Genomic_DNA"/>
</dbReference>
<evidence type="ECO:0000256" key="9">
    <source>
        <dbReference type="ARBA" id="ARBA00023128"/>
    </source>
</evidence>
<protein>
    <recommendedName>
        <fullName evidence="14">Probable D-lactate dehydrogenase, mitochondrial</fullName>
        <ecNumber evidence="10">1.1.2.4</ecNumber>
    </recommendedName>
</protein>
<dbReference type="PANTHER" id="PTHR11748:SF111">
    <property type="entry name" value="D-LACTATE DEHYDROGENASE, MITOCHONDRIAL-RELATED"/>
    <property type="match status" value="1"/>
</dbReference>
<dbReference type="GO" id="GO:1903457">
    <property type="term" value="P:lactate catabolic process"/>
    <property type="evidence" value="ECO:0007669"/>
    <property type="project" value="TreeGrafter"/>
</dbReference>
<dbReference type="InterPro" id="IPR036318">
    <property type="entry name" value="FAD-bd_PCMH-like_sf"/>
</dbReference>
<evidence type="ECO:0000256" key="11">
    <source>
        <dbReference type="ARBA" id="ARBA00051477"/>
    </source>
</evidence>
<evidence type="ECO:0000313" key="17">
    <source>
        <dbReference type="Proteomes" id="UP000225706"/>
    </source>
</evidence>
<evidence type="ECO:0000256" key="1">
    <source>
        <dbReference type="ARBA" id="ARBA00001974"/>
    </source>
</evidence>
<dbReference type="GO" id="GO:0008720">
    <property type="term" value="F:D-lactate dehydrogenase (NAD+) activity"/>
    <property type="evidence" value="ECO:0007669"/>
    <property type="project" value="TreeGrafter"/>
</dbReference>
<keyword evidence="6" id="KW-0809">Transit peptide</keyword>
<dbReference type="InterPro" id="IPR006094">
    <property type="entry name" value="Oxid_FAD_bind_N"/>
</dbReference>
<proteinExistence type="inferred from homology"/>
<evidence type="ECO:0000256" key="10">
    <source>
        <dbReference type="ARBA" id="ARBA00038897"/>
    </source>
</evidence>
<dbReference type="GO" id="GO:0005739">
    <property type="term" value="C:mitochondrion"/>
    <property type="evidence" value="ECO:0007669"/>
    <property type="project" value="UniProtKB-SubCell"/>
</dbReference>
<evidence type="ECO:0000256" key="4">
    <source>
        <dbReference type="ARBA" id="ARBA00022630"/>
    </source>
</evidence>
<evidence type="ECO:0000259" key="15">
    <source>
        <dbReference type="PROSITE" id="PS51387"/>
    </source>
</evidence>
<feature type="domain" description="FAD-binding PCMH-type" evidence="15">
    <location>
        <begin position="77"/>
        <end position="258"/>
    </location>
</feature>
<comment type="subunit">
    <text evidence="13">Interacts with CSRP3.</text>
</comment>
<dbReference type="FunFam" id="3.30.465.10:FF:000030">
    <property type="entry name" value="probable D-lactate dehydrogenase, mitochondrial"/>
    <property type="match status" value="1"/>
</dbReference>
<dbReference type="SUPFAM" id="SSF56176">
    <property type="entry name" value="FAD-binding/transporter-associated domain-like"/>
    <property type="match status" value="1"/>
</dbReference>
<dbReference type="PROSITE" id="PS51387">
    <property type="entry name" value="FAD_PCMH"/>
    <property type="match status" value="1"/>
</dbReference>
<comment type="caution">
    <text evidence="16">The sequence shown here is derived from an EMBL/GenBank/DDBJ whole genome shotgun (WGS) entry which is preliminary data.</text>
</comment>
<comment type="function">
    <text evidence="12">Involved in D-lactate, but not L-lactate catabolic process.</text>
</comment>
<evidence type="ECO:0000256" key="6">
    <source>
        <dbReference type="ARBA" id="ARBA00022946"/>
    </source>
</evidence>
<evidence type="ECO:0000256" key="2">
    <source>
        <dbReference type="ARBA" id="ARBA00004173"/>
    </source>
</evidence>
<dbReference type="Gene3D" id="3.30.465.10">
    <property type="match status" value="1"/>
</dbReference>
<dbReference type="Gene3D" id="3.30.70.2740">
    <property type="match status" value="1"/>
</dbReference>
<dbReference type="FunFam" id="3.30.43.10:FF:000010">
    <property type="entry name" value="probable D-lactate dehydrogenase, mitochondrial"/>
    <property type="match status" value="1"/>
</dbReference>
<dbReference type="GO" id="GO:0071949">
    <property type="term" value="F:FAD binding"/>
    <property type="evidence" value="ECO:0007669"/>
    <property type="project" value="InterPro"/>
</dbReference>
<evidence type="ECO:0000256" key="13">
    <source>
        <dbReference type="ARBA" id="ARBA00063083"/>
    </source>
</evidence>
<evidence type="ECO:0000256" key="3">
    <source>
        <dbReference type="ARBA" id="ARBA00008000"/>
    </source>
</evidence>
<dbReference type="InterPro" id="IPR004113">
    <property type="entry name" value="FAD-bd_oxidored_4_C"/>
</dbReference>
<keyword evidence="7" id="KW-0007">Acetylation</keyword>
<comment type="similarity">
    <text evidence="3">Belongs to the FAD-binding oxidoreductase/transferase type 4 family.</text>
</comment>
<name>A0A2B4SPX3_STYPI</name>
<dbReference type="InterPro" id="IPR016164">
    <property type="entry name" value="FAD-linked_Oxase-like_C"/>
</dbReference>
<dbReference type="GO" id="GO:0004458">
    <property type="term" value="F:D-lactate dehydrogenase (cytochrome) activity"/>
    <property type="evidence" value="ECO:0007669"/>
    <property type="project" value="UniProtKB-EC"/>
</dbReference>